<proteinExistence type="predicted"/>
<organism evidence="2 3">
    <name type="scientific">Angomonas deanei</name>
    <dbReference type="NCBI Taxonomy" id="59799"/>
    <lineage>
        <taxon>Eukaryota</taxon>
        <taxon>Discoba</taxon>
        <taxon>Euglenozoa</taxon>
        <taxon>Kinetoplastea</taxon>
        <taxon>Metakinetoplastina</taxon>
        <taxon>Trypanosomatida</taxon>
        <taxon>Trypanosomatidae</taxon>
        <taxon>Strigomonadinae</taxon>
        <taxon>Angomonas</taxon>
    </lineage>
</organism>
<protein>
    <submittedName>
        <fullName evidence="2">Uncharacterized protein</fullName>
    </submittedName>
</protein>
<dbReference type="VEuPathDB" id="TriTrypDB:ADEAN_000487200"/>
<evidence type="ECO:0000313" key="3">
    <source>
        <dbReference type="Proteomes" id="UP000515908"/>
    </source>
</evidence>
<feature type="compositionally biased region" description="Basic and acidic residues" evidence="1">
    <location>
        <begin position="71"/>
        <end position="84"/>
    </location>
</feature>
<feature type="region of interest" description="Disordered" evidence="1">
    <location>
        <begin position="71"/>
        <end position="90"/>
    </location>
</feature>
<dbReference type="Proteomes" id="UP000515908">
    <property type="component" value="Chromosome 08"/>
</dbReference>
<gene>
    <name evidence="2" type="ORF">ADEAN_000487200</name>
</gene>
<evidence type="ECO:0000313" key="2">
    <source>
        <dbReference type="EMBL" id="CAD2217394.1"/>
    </source>
</evidence>
<name>A0A7G2CEV3_9TRYP</name>
<evidence type="ECO:0000256" key="1">
    <source>
        <dbReference type="SAM" id="MobiDB-lite"/>
    </source>
</evidence>
<reference evidence="2 3" key="1">
    <citation type="submission" date="2020-08" db="EMBL/GenBank/DDBJ databases">
        <authorList>
            <person name="Newling K."/>
            <person name="Davey J."/>
            <person name="Forrester S."/>
        </authorList>
    </citation>
    <scope>NUCLEOTIDE SEQUENCE [LARGE SCALE GENOMIC DNA]</scope>
    <source>
        <strain evidence="3">Crithidia deanei Carvalho (ATCC PRA-265)</strain>
    </source>
</reference>
<dbReference type="AlphaFoldDB" id="A0A7G2CEV3"/>
<accession>A0A7G2CEV3</accession>
<dbReference type="EMBL" id="LR877152">
    <property type="protein sequence ID" value="CAD2217394.1"/>
    <property type="molecule type" value="Genomic_DNA"/>
</dbReference>
<keyword evidence="3" id="KW-1185">Reference proteome</keyword>
<sequence length="90" mass="10507">MDHHLFRWVHPLSRIMQSQLGAMYSPTSSLSRLGAESLQFFVLYDHVDHHQTLTHLAGVFQQMAKHSKMQREKDEAWYEDDPKGPPHLVP</sequence>